<keyword evidence="10" id="KW-0830">Ubiquinone</keyword>
<dbReference type="PANTHER" id="PTHR21427:SF19">
    <property type="entry name" value="UBIQUINONE BIOSYNTHESIS PROTEIN COQ9, MITOCHONDRIAL"/>
    <property type="match status" value="1"/>
</dbReference>
<dbReference type="InterPro" id="IPR013718">
    <property type="entry name" value="COQ9_C"/>
</dbReference>
<evidence type="ECO:0000313" key="11">
    <source>
        <dbReference type="Proteomes" id="UP000195602"/>
    </source>
</evidence>
<dbReference type="GO" id="GO:0006744">
    <property type="term" value="P:ubiquinone biosynthetic process"/>
    <property type="evidence" value="ECO:0007669"/>
    <property type="project" value="UniProtKB-UniRule"/>
</dbReference>
<evidence type="ECO:0000256" key="3">
    <source>
        <dbReference type="ARBA" id="ARBA00010766"/>
    </source>
</evidence>
<keyword evidence="7 8" id="KW-0496">Mitochondrion</keyword>
<evidence type="ECO:0000256" key="7">
    <source>
        <dbReference type="ARBA" id="ARBA00023128"/>
    </source>
</evidence>
<dbReference type="Pfam" id="PF08511">
    <property type="entry name" value="COQ9"/>
    <property type="match status" value="1"/>
</dbReference>
<accession>A0AA91Q317</accession>
<dbReference type="EMBL" id="LYUB02000004">
    <property type="protein sequence ID" value="OVF09867.1"/>
    <property type="molecule type" value="Genomic_DNA"/>
</dbReference>
<protein>
    <recommendedName>
        <fullName evidence="8">Ubiquinone biosynthesis protein</fullName>
    </recommendedName>
</protein>
<evidence type="ECO:0000256" key="2">
    <source>
        <dbReference type="ARBA" id="ARBA00004749"/>
    </source>
</evidence>
<comment type="subcellular location">
    <subcellularLocation>
        <location evidence="1 8">Mitochondrion</location>
    </subcellularLocation>
</comment>
<dbReference type="KEGG" id="clus:A9F13_04g03861"/>
<sequence length="241" mass="26890">MFRSILRSSRSYHSVSHANTIVNPKSPETLLLGQALKHVPELGFSQRSISAAVADLNMSDSLQSVLSASSSHSPEFSLVLFWLKNSRQRLWDHVCDKESPFHNVANEYDRAAYLLKMRLSYNQPIAHRMKEALAQLVAPYNWAAALGELHNLSDDVAFYAGDDSHDSAWYAKRLALSSIYVKSELFMLQDRSENYTRTEAFVDSSVASLKAAGAGYNAVEQWTAFTAISTVNLIRSQLARG</sequence>
<keyword evidence="4 8" id="KW-0831">Ubiquinone biosynthesis</keyword>
<reference evidence="10 11" key="1">
    <citation type="submission" date="2017-04" db="EMBL/GenBank/DDBJ databases">
        <title>Draft genome of the yeast Clavispora lusitaniae type strain CBS 6936.</title>
        <authorList>
            <person name="Durrens P."/>
            <person name="Klopp C."/>
            <person name="Biteau N."/>
            <person name="Fitton-Ouhabi V."/>
            <person name="Dementhon K."/>
            <person name="Accoceberry I."/>
            <person name="Sherman D.J."/>
            <person name="Noel T."/>
        </authorList>
    </citation>
    <scope>NUCLEOTIDE SEQUENCE [LARGE SCALE GENOMIC DNA]</scope>
    <source>
        <strain evidence="10 11">CBS 6936</strain>
    </source>
</reference>
<evidence type="ECO:0000256" key="8">
    <source>
        <dbReference type="RuleBase" id="RU366063"/>
    </source>
</evidence>
<dbReference type="Proteomes" id="UP000195602">
    <property type="component" value="Unassembled WGS sequence"/>
</dbReference>
<name>A0AA91Q317_CLALS</name>
<evidence type="ECO:0000313" key="10">
    <source>
        <dbReference type="EMBL" id="OVF09867.1"/>
    </source>
</evidence>
<dbReference type="AlphaFoldDB" id="A0AA91Q317"/>
<keyword evidence="5" id="KW-0809">Transit peptide</keyword>
<evidence type="ECO:0000256" key="6">
    <source>
        <dbReference type="ARBA" id="ARBA00023121"/>
    </source>
</evidence>
<keyword evidence="6 8" id="KW-0446">Lipid-binding</keyword>
<dbReference type="InterPro" id="IPR012762">
    <property type="entry name" value="Ubiq_biosynth_COQ9"/>
</dbReference>
<dbReference type="GO" id="GO:0008289">
    <property type="term" value="F:lipid binding"/>
    <property type="evidence" value="ECO:0007669"/>
    <property type="project" value="UniProtKB-UniRule"/>
</dbReference>
<proteinExistence type="inferred from homology"/>
<dbReference type="PANTHER" id="PTHR21427">
    <property type="entry name" value="UBIQUINONE BIOSYNTHESIS PROTEIN COQ9, MITOCHONDRIAL"/>
    <property type="match status" value="1"/>
</dbReference>
<dbReference type="Gene3D" id="1.10.357.10">
    <property type="entry name" value="Tetracycline Repressor, domain 2"/>
    <property type="match status" value="1"/>
</dbReference>
<organism evidence="10 11">
    <name type="scientific">Clavispora lusitaniae</name>
    <name type="common">Candida lusitaniae</name>
    <dbReference type="NCBI Taxonomy" id="36911"/>
    <lineage>
        <taxon>Eukaryota</taxon>
        <taxon>Fungi</taxon>
        <taxon>Dikarya</taxon>
        <taxon>Ascomycota</taxon>
        <taxon>Saccharomycotina</taxon>
        <taxon>Pichiomycetes</taxon>
        <taxon>Metschnikowiaceae</taxon>
        <taxon>Clavispora</taxon>
    </lineage>
</organism>
<comment type="function">
    <text evidence="8">Membrane-associated protein that warps the membrane surface to access and bind aromatic isoprenes with high specificity, including ubiquinone (CoQ) isoprene intermediates and presents them directly to Coq7, therefore facilitating the Coq7-mediated hydroxylase step. Participates in the biosynthesis of coenzyme Q, also named ubiquinone, an essential lipid-soluble electron transporter for aerobic cellular respiration.</text>
</comment>
<evidence type="ECO:0000256" key="4">
    <source>
        <dbReference type="ARBA" id="ARBA00022688"/>
    </source>
</evidence>
<comment type="caution">
    <text evidence="10">The sequence shown here is derived from an EMBL/GenBank/DDBJ whole genome shotgun (WGS) entry which is preliminary data.</text>
</comment>
<evidence type="ECO:0000259" key="9">
    <source>
        <dbReference type="Pfam" id="PF08511"/>
    </source>
</evidence>
<evidence type="ECO:0000256" key="1">
    <source>
        <dbReference type="ARBA" id="ARBA00004173"/>
    </source>
</evidence>
<gene>
    <name evidence="10" type="ORF">A9F13_04g03861</name>
</gene>
<evidence type="ECO:0000256" key="5">
    <source>
        <dbReference type="ARBA" id="ARBA00022946"/>
    </source>
</evidence>
<feature type="domain" description="COQ9 C-terminal" evidence="9">
    <location>
        <begin position="144"/>
        <end position="211"/>
    </location>
</feature>
<dbReference type="NCBIfam" id="TIGR02396">
    <property type="entry name" value="diverge_rpsU"/>
    <property type="match status" value="1"/>
</dbReference>
<comment type="similarity">
    <text evidence="3 8">Belongs to the COQ9 family.</text>
</comment>
<dbReference type="GO" id="GO:0005743">
    <property type="term" value="C:mitochondrial inner membrane"/>
    <property type="evidence" value="ECO:0007669"/>
    <property type="project" value="TreeGrafter"/>
</dbReference>
<comment type="pathway">
    <text evidence="2 8">Cofactor biosynthesis; ubiquinone biosynthesis.</text>
</comment>